<name>A0A7S9D1D2_9BRAD</name>
<reference evidence="1 2" key="1">
    <citation type="submission" date="2020-09" db="EMBL/GenBank/DDBJ databases">
        <title>Complete genomes of bradyrhizobia occurring on native shrubby legumes in Australia.</title>
        <authorList>
            <person name="Lafay B."/>
        </authorList>
    </citation>
    <scope>NUCLEOTIDE SEQUENCE [LARGE SCALE GENOMIC DNA]</scope>
    <source>
        <strain evidence="1 2">BDV5040</strain>
    </source>
</reference>
<sequence length="122" mass="13146">MPYVEVLAPQVPPQRKAALARSVTDGLMSAFGVTADTITLYFLPIAPEDYAHAGTFGAQDTGMRILLKVHAFRRTEAERRAAAIALTRGVCSAYGVSGDDVAVYFLDRDKSEVSHNSKLASD</sequence>
<dbReference type="RefSeq" id="WP_195798921.1">
    <property type="nucleotide sequence ID" value="NZ_CP061379.1"/>
</dbReference>
<evidence type="ECO:0000313" key="1">
    <source>
        <dbReference type="EMBL" id="QPF89382.1"/>
    </source>
</evidence>
<dbReference type="AlphaFoldDB" id="A0A7S9D1D2"/>
<protein>
    <submittedName>
        <fullName evidence="1">Tautomerase family protein</fullName>
    </submittedName>
</protein>
<dbReference type="Gene3D" id="3.30.429.10">
    <property type="entry name" value="Macrophage Migration Inhibitory Factor"/>
    <property type="match status" value="1"/>
</dbReference>
<organism evidence="1 2">
    <name type="scientific">Bradyrhizobium commune</name>
    <dbReference type="NCBI Taxonomy" id="83627"/>
    <lineage>
        <taxon>Bacteria</taxon>
        <taxon>Pseudomonadati</taxon>
        <taxon>Pseudomonadota</taxon>
        <taxon>Alphaproteobacteria</taxon>
        <taxon>Hyphomicrobiales</taxon>
        <taxon>Nitrobacteraceae</taxon>
        <taxon>Bradyrhizobium</taxon>
    </lineage>
</organism>
<proteinExistence type="predicted"/>
<dbReference type="Proteomes" id="UP000594621">
    <property type="component" value="Chromosome"/>
</dbReference>
<accession>A0A7S9D1D2</accession>
<gene>
    <name evidence="1" type="ORF">IC761_23050</name>
</gene>
<dbReference type="EMBL" id="CP061379">
    <property type="protein sequence ID" value="QPF89382.1"/>
    <property type="molecule type" value="Genomic_DNA"/>
</dbReference>
<dbReference type="KEGG" id="bcou:IC761_23050"/>
<evidence type="ECO:0000313" key="2">
    <source>
        <dbReference type="Proteomes" id="UP000594621"/>
    </source>
</evidence>
<dbReference type="InterPro" id="IPR014347">
    <property type="entry name" value="Tautomerase/MIF_sf"/>
</dbReference>
<dbReference type="SUPFAM" id="SSF55331">
    <property type="entry name" value="Tautomerase/MIF"/>
    <property type="match status" value="1"/>
</dbReference>
<keyword evidence="2" id="KW-1185">Reference proteome</keyword>